<dbReference type="NCBIfam" id="TIGR03831">
    <property type="entry name" value="YgiT_finger"/>
    <property type="match status" value="1"/>
</dbReference>
<dbReference type="Proteomes" id="UP001155144">
    <property type="component" value="Unassembled WGS sequence"/>
</dbReference>
<dbReference type="EMBL" id="JANUBL010000005">
    <property type="protein sequence ID" value="MCS4122266.1"/>
    <property type="molecule type" value="Genomic_DNA"/>
</dbReference>
<organism evidence="2 3">
    <name type="scientific">Salinibacter ruber</name>
    <dbReference type="NCBI Taxonomy" id="146919"/>
    <lineage>
        <taxon>Bacteria</taxon>
        <taxon>Pseudomonadati</taxon>
        <taxon>Rhodothermota</taxon>
        <taxon>Rhodothermia</taxon>
        <taxon>Rhodothermales</taxon>
        <taxon>Salinibacteraceae</taxon>
        <taxon>Salinibacter</taxon>
    </lineage>
</organism>
<evidence type="ECO:0000313" key="2">
    <source>
        <dbReference type="EMBL" id="MCS4122266.1"/>
    </source>
</evidence>
<accession>A0A9X2V7K0</accession>
<evidence type="ECO:0000313" key="3">
    <source>
        <dbReference type="Proteomes" id="UP001155144"/>
    </source>
</evidence>
<comment type="caution">
    <text evidence="2">The sequence shown here is derived from an EMBL/GenBank/DDBJ whole genome shotgun (WGS) entry which is preliminary data.</text>
</comment>
<proteinExistence type="predicted"/>
<feature type="region of interest" description="Disordered" evidence="1">
    <location>
        <begin position="1"/>
        <end position="22"/>
    </location>
</feature>
<reference evidence="2" key="1">
    <citation type="submission" date="2022-08" db="EMBL/GenBank/DDBJ databases">
        <title>Genomic Encyclopedia of Type Strains, Phase V (KMG-V): Genome sequencing to study the core and pangenomes of soil and plant-associated prokaryotes.</title>
        <authorList>
            <person name="Whitman W."/>
        </authorList>
    </citation>
    <scope>NUCLEOTIDE SEQUENCE</scope>
    <source>
        <strain evidence="2">SP3026</strain>
    </source>
</reference>
<name>A0A9X2V7K0_9BACT</name>
<evidence type="ECO:0000256" key="1">
    <source>
        <dbReference type="SAM" id="MobiDB-lite"/>
    </source>
</evidence>
<dbReference type="InterPro" id="IPR022453">
    <property type="entry name" value="Znf_MqsA-type"/>
</dbReference>
<dbReference type="Gene3D" id="3.10.20.860">
    <property type="match status" value="1"/>
</dbReference>
<dbReference type="CDD" id="cd12870">
    <property type="entry name" value="MqsA"/>
    <property type="match status" value="1"/>
</dbReference>
<gene>
    <name evidence="2" type="ORF">GGP45_002626</name>
</gene>
<dbReference type="RefSeq" id="WP_251930299.1">
    <property type="nucleotide sequence ID" value="NZ_CALTSD010000017.1"/>
</dbReference>
<protein>
    <submittedName>
        <fullName evidence="2">YgiT-type zinc finger domain-containing protein</fullName>
    </submittedName>
</protein>
<dbReference type="AlphaFoldDB" id="A0A9X2V7K0"/>
<sequence>MTSEKNETTEPSAEGEECPMCLAGTLREGTTTLTLERGEATIVLKEVPADVCDVCGEAYVDEELSAAAHEKAEEAVEAGVQFDVRRWKGAQKATV</sequence>